<evidence type="ECO:0000259" key="13">
    <source>
        <dbReference type="PROSITE" id="PS50089"/>
    </source>
</evidence>
<evidence type="ECO:0000256" key="2">
    <source>
        <dbReference type="ARBA" id="ARBA00004141"/>
    </source>
</evidence>
<keyword evidence="4" id="KW-0808">Transferase</keyword>
<keyword evidence="5" id="KW-0812">Transmembrane</keyword>
<evidence type="ECO:0000313" key="15">
    <source>
        <dbReference type="Proteomes" id="UP000001357"/>
    </source>
</evidence>
<name>A9UVJ1_MONBE</name>
<evidence type="ECO:0000256" key="5">
    <source>
        <dbReference type="ARBA" id="ARBA00022692"/>
    </source>
</evidence>
<proteinExistence type="predicted"/>
<dbReference type="GO" id="GO:0016020">
    <property type="term" value="C:membrane"/>
    <property type="evidence" value="ECO:0007669"/>
    <property type="project" value="UniProtKB-SubCell"/>
</dbReference>
<evidence type="ECO:0000313" key="14">
    <source>
        <dbReference type="EMBL" id="EDQ90408.1"/>
    </source>
</evidence>
<evidence type="ECO:0000256" key="3">
    <source>
        <dbReference type="ARBA" id="ARBA00012483"/>
    </source>
</evidence>
<keyword evidence="8" id="KW-0833">Ubl conjugation pathway</keyword>
<dbReference type="SUPFAM" id="SSF57850">
    <property type="entry name" value="RING/U-box"/>
    <property type="match status" value="1"/>
</dbReference>
<evidence type="ECO:0000256" key="9">
    <source>
        <dbReference type="ARBA" id="ARBA00022833"/>
    </source>
</evidence>
<reference evidence="14 15" key="1">
    <citation type="journal article" date="2008" name="Nature">
        <title>The genome of the choanoflagellate Monosiga brevicollis and the origin of metazoans.</title>
        <authorList>
            <consortium name="JGI Sequencing"/>
            <person name="King N."/>
            <person name="Westbrook M.J."/>
            <person name="Young S.L."/>
            <person name="Kuo A."/>
            <person name="Abedin M."/>
            <person name="Chapman J."/>
            <person name="Fairclough S."/>
            <person name="Hellsten U."/>
            <person name="Isogai Y."/>
            <person name="Letunic I."/>
            <person name="Marr M."/>
            <person name="Pincus D."/>
            <person name="Putnam N."/>
            <person name="Rokas A."/>
            <person name="Wright K.J."/>
            <person name="Zuzow R."/>
            <person name="Dirks W."/>
            <person name="Good M."/>
            <person name="Goodstein D."/>
            <person name="Lemons D."/>
            <person name="Li W."/>
            <person name="Lyons J.B."/>
            <person name="Morris A."/>
            <person name="Nichols S."/>
            <person name="Richter D.J."/>
            <person name="Salamov A."/>
            <person name="Bork P."/>
            <person name="Lim W.A."/>
            <person name="Manning G."/>
            <person name="Miller W.T."/>
            <person name="McGinnis W."/>
            <person name="Shapiro H."/>
            <person name="Tjian R."/>
            <person name="Grigoriev I.V."/>
            <person name="Rokhsar D."/>
        </authorList>
    </citation>
    <scope>NUCLEOTIDE SEQUENCE [LARGE SCALE GENOMIC DNA]</scope>
    <source>
        <strain evidence="15">MX1 / ATCC 50154</strain>
    </source>
</reference>
<protein>
    <recommendedName>
        <fullName evidence="3">RING-type E3 ubiquitin transferase</fullName>
        <ecNumber evidence="3">2.3.2.27</ecNumber>
    </recommendedName>
</protein>
<dbReference type="PROSITE" id="PS50089">
    <property type="entry name" value="ZF_RING_2"/>
    <property type="match status" value="1"/>
</dbReference>
<dbReference type="PANTHER" id="PTHR45977:SF4">
    <property type="entry name" value="RING-TYPE DOMAIN-CONTAINING PROTEIN"/>
    <property type="match status" value="1"/>
</dbReference>
<dbReference type="Pfam" id="PF13639">
    <property type="entry name" value="zf-RING_2"/>
    <property type="match status" value="1"/>
</dbReference>
<dbReference type="GO" id="GO:0008270">
    <property type="term" value="F:zinc ion binding"/>
    <property type="evidence" value="ECO:0007669"/>
    <property type="project" value="UniProtKB-KW"/>
</dbReference>
<dbReference type="InterPro" id="IPR013083">
    <property type="entry name" value="Znf_RING/FYVE/PHD"/>
</dbReference>
<dbReference type="InParanoid" id="A9UVJ1"/>
<evidence type="ECO:0000256" key="10">
    <source>
        <dbReference type="ARBA" id="ARBA00022989"/>
    </source>
</evidence>
<keyword evidence="9" id="KW-0862">Zinc</keyword>
<evidence type="ECO:0000256" key="4">
    <source>
        <dbReference type="ARBA" id="ARBA00022679"/>
    </source>
</evidence>
<keyword evidence="10" id="KW-1133">Transmembrane helix</keyword>
<evidence type="ECO:0000256" key="8">
    <source>
        <dbReference type="ARBA" id="ARBA00022786"/>
    </source>
</evidence>
<evidence type="ECO:0000256" key="11">
    <source>
        <dbReference type="ARBA" id="ARBA00023136"/>
    </source>
</evidence>
<dbReference type="EMBL" id="CH991547">
    <property type="protein sequence ID" value="EDQ90408.1"/>
    <property type="molecule type" value="Genomic_DNA"/>
</dbReference>
<keyword evidence="7 12" id="KW-0863">Zinc-finger</keyword>
<comment type="catalytic activity">
    <reaction evidence="1">
        <text>S-ubiquitinyl-[E2 ubiquitin-conjugating enzyme]-L-cysteine + [acceptor protein]-L-lysine = [E2 ubiquitin-conjugating enzyme]-L-cysteine + N(6)-ubiquitinyl-[acceptor protein]-L-lysine.</text>
        <dbReference type="EC" id="2.3.2.27"/>
    </reaction>
</comment>
<dbReference type="Proteomes" id="UP000001357">
    <property type="component" value="Unassembled WGS sequence"/>
</dbReference>
<dbReference type="STRING" id="81824.A9UVJ1"/>
<keyword evidence="11" id="KW-0472">Membrane</keyword>
<organism evidence="14 15">
    <name type="scientific">Monosiga brevicollis</name>
    <name type="common">Choanoflagellate</name>
    <dbReference type="NCBI Taxonomy" id="81824"/>
    <lineage>
        <taxon>Eukaryota</taxon>
        <taxon>Choanoflagellata</taxon>
        <taxon>Craspedida</taxon>
        <taxon>Salpingoecidae</taxon>
        <taxon>Monosiga</taxon>
    </lineage>
</organism>
<evidence type="ECO:0000256" key="12">
    <source>
        <dbReference type="PROSITE-ProRule" id="PRU00175"/>
    </source>
</evidence>
<dbReference type="RefSeq" id="XP_001744459.1">
    <property type="nucleotide sequence ID" value="XM_001744407.1"/>
</dbReference>
<sequence>MPLPASPAQAIECAICKAPYEDKAELYELPCDHVFHTICIGAWLERTSQCPLCRHQLPTDDEAFEEQQREEQRQRESAAMIERMHSTMFG</sequence>
<comment type="subcellular location">
    <subcellularLocation>
        <location evidence="2">Membrane</location>
        <topology evidence="2">Multi-pass membrane protein</topology>
    </subcellularLocation>
</comment>
<accession>A9UVJ1</accession>
<dbReference type="EC" id="2.3.2.27" evidence="3"/>
<dbReference type="Gene3D" id="3.30.40.10">
    <property type="entry name" value="Zinc/RING finger domain, C3HC4 (zinc finger)"/>
    <property type="match status" value="1"/>
</dbReference>
<dbReference type="SMART" id="SM00184">
    <property type="entry name" value="RING"/>
    <property type="match status" value="1"/>
</dbReference>
<dbReference type="InterPro" id="IPR001841">
    <property type="entry name" value="Znf_RING"/>
</dbReference>
<dbReference type="eggNOG" id="KOG0800">
    <property type="taxonomic scope" value="Eukaryota"/>
</dbReference>
<dbReference type="PANTHER" id="PTHR45977">
    <property type="entry name" value="TARGET OF ERK KINASE MPK-1"/>
    <property type="match status" value="1"/>
</dbReference>
<feature type="domain" description="RING-type" evidence="13">
    <location>
        <begin position="13"/>
        <end position="54"/>
    </location>
</feature>
<dbReference type="GeneID" id="5889707"/>
<dbReference type="AlphaFoldDB" id="A9UVJ1"/>
<dbReference type="KEGG" id="mbr:MONBRDRAFT_15925"/>
<dbReference type="FunCoup" id="A9UVJ1">
    <property type="interactions" value="262"/>
</dbReference>
<keyword evidence="6" id="KW-0479">Metal-binding</keyword>
<dbReference type="GO" id="GO:0061630">
    <property type="term" value="F:ubiquitin protein ligase activity"/>
    <property type="evidence" value="ECO:0007669"/>
    <property type="project" value="UniProtKB-EC"/>
</dbReference>
<evidence type="ECO:0000256" key="1">
    <source>
        <dbReference type="ARBA" id="ARBA00000900"/>
    </source>
</evidence>
<keyword evidence="15" id="KW-1185">Reference proteome</keyword>
<evidence type="ECO:0000256" key="6">
    <source>
        <dbReference type="ARBA" id="ARBA00022723"/>
    </source>
</evidence>
<evidence type="ECO:0000256" key="7">
    <source>
        <dbReference type="ARBA" id="ARBA00022771"/>
    </source>
</evidence>
<gene>
    <name evidence="14" type="ORF">MONBRDRAFT_15925</name>
</gene>